<dbReference type="CDD" id="cd02440">
    <property type="entry name" value="AdoMet_MTases"/>
    <property type="match status" value="1"/>
</dbReference>
<keyword evidence="3" id="KW-1185">Reference proteome</keyword>
<keyword evidence="2" id="KW-0489">Methyltransferase</keyword>
<dbReference type="GO" id="GO:0016423">
    <property type="term" value="F:tRNA (guanine) methyltransferase activity"/>
    <property type="evidence" value="ECO:0007669"/>
    <property type="project" value="TreeGrafter"/>
</dbReference>
<dbReference type="Pfam" id="PF01170">
    <property type="entry name" value="UPF0020"/>
    <property type="match status" value="1"/>
</dbReference>
<dbReference type="InterPro" id="IPR029063">
    <property type="entry name" value="SAM-dependent_MTases_sf"/>
</dbReference>
<dbReference type="GO" id="GO:0030488">
    <property type="term" value="P:tRNA methylation"/>
    <property type="evidence" value="ECO:0007669"/>
    <property type="project" value="TreeGrafter"/>
</dbReference>
<proteinExistence type="predicted"/>
<feature type="domain" description="Ribosomal RNA large subunit methyltransferase K/L-like methyltransferase" evidence="1">
    <location>
        <begin position="134"/>
        <end position="231"/>
    </location>
</feature>
<dbReference type="PANTHER" id="PTHR14911:SF13">
    <property type="entry name" value="TRNA (GUANINE(6)-N2)-METHYLTRANSFERASE THUMP3"/>
    <property type="match status" value="1"/>
</dbReference>
<organism evidence="2 3">
    <name type="scientific">Cohnella herbarum</name>
    <dbReference type="NCBI Taxonomy" id="2728023"/>
    <lineage>
        <taxon>Bacteria</taxon>
        <taxon>Bacillati</taxon>
        <taxon>Bacillota</taxon>
        <taxon>Bacilli</taxon>
        <taxon>Bacillales</taxon>
        <taxon>Paenibacillaceae</taxon>
        <taxon>Cohnella</taxon>
    </lineage>
</organism>
<sequence>MLEMRSLFGRDCRFNLLRSHIEIEPSRSPFIKMRIKVMYEAERLQDIAEQVGAIELGESTFKVLAIDNLEQGDEGKFTYDEKRALEREIGLRFRGKAEMRRPNREFGFARIGGRWVFGEVTQGAAVWLKHNDKPRKYSTALSTRVARAVVNIAVPRIEGVRTIDPCCGIGTVLVEALSMGIDIEGREINPLAARGARENLAFFGYGSVTVTLGDMREITEKYDTAIIDMPYNLCSVISPAEQLEMLGSARRFAARVIFVTIERIDPIIEEAGFAIVDRCTVSKGSFTRHVLVCE</sequence>
<dbReference type="Proteomes" id="UP000502248">
    <property type="component" value="Chromosome"/>
</dbReference>
<accession>A0A7Z2VSN4</accession>
<dbReference type="PANTHER" id="PTHR14911">
    <property type="entry name" value="THUMP DOMAIN-CONTAINING"/>
    <property type="match status" value="1"/>
</dbReference>
<name>A0A7Z2VSN4_9BACL</name>
<dbReference type="KEGG" id="cheb:HH215_17835"/>
<evidence type="ECO:0000313" key="3">
    <source>
        <dbReference type="Proteomes" id="UP000502248"/>
    </source>
</evidence>
<dbReference type="InterPro" id="IPR000241">
    <property type="entry name" value="RlmKL-like_Mtase"/>
</dbReference>
<evidence type="ECO:0000313" key="2">
    <source>
        <dbReference type="EMBL" id="QJD88215.1"/>
    </source>
</evidence>
<dbReference type="SUPFAM" id="SSF53335">
    <property type="entry name" value="S-adenosyl-L-methionine-dependent methyltransferases"/>
    <property type="match status" value="1"/>
</dbReference>
<gene>
    <name evidence="2" type="ORF">HH215_17835</name>
</gene>
<keyword evidence="2" id="KW-0808">Transferase</keyword>
<reference evidence="2 3" key="1">
    <citation type="submission" date="2020-04" db="EMBL/GenBank/DDBJ databases">
        <title>Genome sequencing of novel species.</title>
        <authorList>
            <person name="Heo J."/>
            <person name="Kim S.-J."/>
            <person name="Kim J.-S."/>
            <person name="Hong S.-B."/>
            <person name="Kwon S.-W."/>
        </authorList>
    </citation>
    <scope>NUCLEOTIDE SEQUENCE [LARGE SCALE GENOMIC DNA]</scope>
    <source>
        <strain evidence="2 3">MFER-1</strain>
    </source>
</reference>
<dbReference type="AlphaFoldDB" id="A0A7Z2VSN4"/>
<dbReference type="EMBL" id="CP051680">
    <property type="protein sequence ID" value="QJD88215.1"/>
    <property type="molecule type" value="Genomic_DNA"/>
</dbReference>
<protein>
    <submittedName>
        <fullName evidence="2">RNA methyltransferase</fullName>
    </submittedName>
</protein>
<dbReference type="Gene3D" id="3.40.50.150">
    <property type="entry name" value="Vaccinia Virus protein VP39"/>
    <property type="match status" value="1"/>
</dbReference>
<evidence type="ECO:0000259" key="1">
    <source>
        <dbReference type="Pfam" id="PF01170"/>
    </source>
</evidence>